<dbReference type="PANTHER" id="PTHR11523">
    <property type="entry name" value="SODIUM/POTASSIUM-DEPENDENT ATPASE BETA SUBUNIT"/>
    <property type="match status" value="1"/>
</dbReference>
<keyword evidence="6" id="KW-0740">Sodium/potassium transport</keyword>
<dbReference type="GO" id="GO:0006883">
    <property type="term" value="P:intracellular sodium ion homeostasis"/>
    <property type="evidence" value="ECO:0007669"/>
    <property type="project" value="TreeGrafter"/>
</dbReference>
<evidence type="ECO:0000256" key="1">
    <source>
        <dbReference type="ARBA" id="ARBA00004401"/>
    </source>
</evidence>
<evidence type="ECO:0000256" key="6">
    <source>
        <dbReference type="ARBA" id="ARBA00022607"/>
    </source>
</evidence>
<keyword evidence="3" id="KW-0813">Transport</keyword>
<keyword evidence="9" id="KW-0735">Signal-anchor</keyword>
<keyword evidence="19" id="KW-0732">Signal</keyword>
<keyword evidence="11" id="KW-0915">Sodium</keyword>
<comment type="similarity">
    <text evidence="2">Belongs to the X(+)/potassium ATPases subunit beta family.</text>
</comment>
<keyword evidence="10 18" id="KW-1133">Transmembrane helix</keyword>
<dbReference type="PANTHER" id="PTHR11523:SF28">
    <property type="entry name" value="NA_K-ATPASE BETA SUBUNIT ISOFORM 4-RELATED"/>
    <property type="match status" value="1"/>
</dbReference>
<dbReference type="Pfam" id="PF00287">
    <property type="entry name" value="Na_K-ATPase"/>
    <property type="match status" value="1"/>
</dbReference>
<dbReference type="FunFam" id="2.60.40.1660:FF:000008">
    <property type="entry name" value="Probable sodium/potassium-transporting ATPase subunit beta-3"/>
    <property type="match status" value="1"/>
</dbReference>
<feature type="transmembrane region" description="Helical" evidence="18">
    <location>
        <begin position="118"/>
        <end position="139"/>
    </location>
</feature>
<evidence type="ECO:0000256" key="19">
    <source>
        <dbReference type="SAM" id="SignalP"/>
    </source>
</evidence>
<evidence type="ECO:0000256" key="11">
    <source>
        <dbReference type="ARBA" id="ARBA00023053"/>
    </source>
</evidence>
<evidence type="ECO:0000256" key="3">
    <source>
        <dbReference type="ARBA" id="ARBA00022448"/>
    </source>
</evidence>
<evidence type="ECO:0000256" key="9">
    <source>
        <dbReference type="ARBA" id="ARBA00022968"/>
    </source>
</evidence>
<keyword evidence="4" id="KW-1003">Cell membrane</keyword>
<keyword evidence="7 18" id="KW-0812">Transmembrane</keyword>
<dbReference type="OMA" id="NRNSGEF"/>
<dbReference type="CTD" id="9817245"/>
<dbReference type="Proteomes" id="UP000008281">
    <property type="component" value="Unassembled WGS sequence"/>
</dbReference>
<evidence type="ECO:0000313" key="21">
    <source>
        <dbReference type="Proteomes" id="UP000008281"/>
    </source>
</evidence>
<gene>
    <name evidence="20" type="primary">Cre-nkb-3</name>
    <name evidence="20" type="ORF">CRE_22421</name>
</gene>
<evidence type="ECO:0000313" key="20">
    <source>
        <dbReference type="EMBL" id="EFO99424.1"/>
    </source>
</evidence>
<dbReference type="GO" id="GO:0001671">
    <property type="term" value="F:ATPase activator activity"/>
    <property type="evidence" value="ECO:0007669"/>
    <property type="project" value="TreeGrafter"/>
</dbReference>
<organism evidence="21">
    <name type="scientific">Caenorhabditis remanei</name>
    <name type="common">Caenorhabditis vulgaris</name>
    <dbReference type="NCBI Taxonomy" id="31234"/>
    <lineage>
        <taxon>Eukaryota</taxon>
        <taxon>Metazoa</taxon>
        <taxon>Ecdysozoa</taxon>
        <taxon>Nematoda</taxon>
        <taxon>Chromadorea</taxon>
        <taxon>Rhabditida</taxon>
        <taxon>Rhabditina</taxon>
        <taxon>Rhabditomorpha</taxon>
        <taxon>Rhabditoidea</taxon>
        <taxon>Rhabditidae</taxon>
        <taxon>Peloderinae</taxon>
        <taxon>Caenorhabditis</taxon>
    </lineage>
</organism>
<dbReference type="RefSeq" id="XP_003105506.2">
    <property type="nucleotide sequence ID" value="XM_003105458.2"/>
</dbReference>
<evidence type="ECO:0000256" key="13">
    <source>
        <dbReference type="ARBA" id="ARBA00023136"/>
    </source>
</evidence>
<dbReference type="OrthoDB" id="5912413at2759"/>
<dbReference type="HOGENOM" id="CLU_057702_0_0_1"/>
<keyword evidence="8" id="KW-0630">Potassium</keyword>
<sequence length="384" mass="43942">MHMCILVVLFWYAFSSKCFFSTSSPSDFPFCLRFCSFNTISILYFLFFRKFGYPLFHLKEKQQTDLKMTNHAINGEENKTLMNGEAKAEPETFGQFLYNRQKGTVLGRTATSWCQITVFYIIFYIFLSAFFVGCLAIFLRTLDPKVPRFYGKGTIIGVNPGVGYQPWLKENPDSTLIKFNLQDSKTWEPYVKQLDLYLSKYQNTNETRDCGAGDNNGALETDPDTYPCRFDLTPFDKAQCGAKDQYGFKSGKPCVAVSLNRLIGWRPVDFDGNSVPEEIKGRYKPGSITINCEGATSFDKEHLGKVKYVPESGIDGRYYPYVFIPSYQQPIAMIKFETIPRNKLVIVECRAYALNIEHDISTRLGMVYFELFVEDKKPVAIPVS</sequence>
<keyword evidence="13 18" id="KW-0472">Membrane</keyword>
<keyword evidence="21" id="KW-1185">Reference proteome</keyword>
<feature type="chain" id="PRO_5003175643" evidence="19">
    <location>
        <begin position="19"/>
        <end position="384"/>
    </location>
</feature>
<dbReference type="GO" id="GO:0036376">
    <property type="term" value="P:sodium ion export across plasma membrane"/>
    <property type="evidence" value="ECO:0007669"/>
    <property type="project" value="TreeGrafter"/>
</dbReference>
<evidence type="ECO:0000256" key="7">
    <source>
        <dbReference type="ARBA" id="ARBA00022692"/>
    </source>
</evidence>
<keyword evidence="12" id="KW-0406">Ion transport</keyword>
<name>E3ME34_CAERE</name>
<keyword evidence="15" id="KW-0325">Glycoprotein</keyword>
<dbReference type="GO" id="GO:1990573">
    <property type="term" value="P:potassium ion import across plasma membrane"/>
    <property type="evidence" value="ECO:0007669"/>
    <property type="project" value="TreeGrafter"/>
</dbReference>
<dbReference type="FunCoup" id="E3ME34">
    <property type="interactions" value="1272"/>
</dbReference>
<dbReference type="KEGG" id="crq:GCK72_025767"/>
<feature type="signal peptide" evidence="19">
    <location>
        <begin position="1"/>
        <end position="18"/>
    </location>
</feature>
<dbReference type="InParanoid" id="E3ME34"/>
<evidence type="ECO:0000256" key="8">
    <source>
        <dbReference type="ARBA" id="ARBA00022958"/>
    </source>
</evidence>
<evidence type="ECO:0000256" key="16">
    <source>
        <dbReference type="ARBA" id="ARBA00023201"/>
    </source>
</evidence>
<dbReference type="GeneID" id="9817245"/>
<evidence type="ECO:0000256" key="4">
    <source>
        <dbReference type="ARBA" id="ARBA00022475"/>
    </source>
</evidence>
<evidence type="ECO:0000256" key="5">
    <source>
        <dbReference type="ARBA" id="ARBA00022538"/>
    </source>
</evidence>
<reference evidence="20" key="1">
    <citation type="submission" date="2007-07" db="EMBL/GenBank/DDBJ databases">
        <title>PCAP assembly of the Caenorhabditis remanei genome.</title>
        <authorList>
            <consortium name="The Caenorhabditis remanei Sequencing Consortium"/>
            <person name="Wilson R.K."/>
        </authorList>
    </citation>
    <scope>NUCLEOTIDE SEQUENCE [LARGE SCALE GENOMIC DNA]</scope>
    <source>
        <strain evidence="20">PB4641</strain>
    </source>
</reference>
<dbReference type="EMBL" id="DS268438">
    <property type="protein sequence ID" value="EFO99424.1"/>
    <property type="molecule type" value="Genomic_DNA"/>
</dbReference>
<dbReference type="InterPro" id="IPR000402">
    <property type="entry name" value="Na/K_ATPase_sub_beta"/>
</dbReference>
<evidence type="ECO:0000256" key="18">
    <source>
        <dbReference type="SAM" id="Phobius"/>
    </source>
</evidence>
<dbReference type="Gene3D" id="2.60.40.1660">
    <property type="entry name" value="Na, k-atpase alpha subunit"/>
    <property type="match status" value="1"/>
</dbReference>
<keyword evidence="5" id="KW-0633">Potassium transport</keyword>
<evidence type="ECO:0000256" key="10">
    <source>
        <dbReference type="ARBA" id="ARBA00022989"/>
    </source>
</evidence>
<comment type="subcellular location">
    <subcellularLocation>
        <location evidence="1">Cell membrane</location>
        <topology evidence="1">Single-pass type II membrane protein</topology>
    </subcellularLocation>
</comment>
<dbReference type="GO" id="GO:0005890">
    <property type="term" value="C:sodium:potassium-exchanging ATPase complex"/>
    <property type="evidence" value="ECO:0007669"/>
    <property type="project" value="InterPro"/>
</dbReference>
<dbReference type="eggNOG" id="KOG3927">
    <property type="taxonomic scope" value="Eukaryota"/>
</dbReference>
<evidence type="ECO:0000256" key="2">
    <source>
        <dbReference type="ARBA" id="ARBA00005876"/>
    </source>
</evidence>
<proteinExistence type="inferred from homology"/>
<comment type="subunit">
    <text evidence="17">The sodium/potassium-transporting ATPase is composed of a catalytic alpha subunit, an auxiliary non-catalytic beta subunit and an additional regulatory subunit.</text>
</comment>
<feature type="transmembrane region" description="Helical" evidence="18">
    <location>
        <begin position="30"/>
        <end position="48"/>
    </location>
</feature>
<dbReference type="PROSITE" id="PS00390">
    <property type="entry name" value="ATPASE_NA_K_BETA_1"/>
    <property type="match status" value="1"/>
</dbReference>
<dbReference type="InterPro" id="IPR038702">
    <property type="entry name" value="Na/K_ATPase_sub_beta_sf"/>
</dbReference>
<dbReference type="STRING" id="31234.E3ME34"/>
<dbReference type="AlphaFoldDB" id="E3ME34"/>
<protein>
    <submittedName>
        <fullName evidence="20">CRE-NKB-3 protein</fullName>
    </submittedName>
</protein>
<evidence type="ECO:0000256" key="14">
    <source>
        <dbReference type="ARBA" id="ARBA00023157"/>
    </source>
</evidence>
<evidence type="ECO:0000256" key="15">
    <source>
        <dbReference type="ARBA" id="ARBA00023180"/>
    </source>
</evidence>
<dbReference type="GO" id="GO:0030007">
    <property type="term" value="P:intracellular potassium ion homeostasis"/>
    <property type="evidence" value="ECO:0007669"/>
    <property type="project" value="TreeGrafter"/>
</dbReference>
<evidence type="ECO:0000256" key="12">
    <source>
        <dbReference type="ARBA" id="ARBA00023065"/>
    </source>
</evidence>
<evidence type="ECO:0000256" key="17">
    <source>
        <dbReference type="ARBA" id="ARBA00038795"/>
    </source>
</evidence>
<accession>E3ME34</accession>
<keyword evidence="16" id="KW-0739">Sodium transport</keyword>
<keyword evidence="14" id="KW-1015">Disulfide bond</keyword>